<dbReference type="Proteomes" id="UP000053477">
    <property type="component" value="Unassembled WGS sequence"/>
</dbReference>
<feature type="transmembrane region" description="Helical" evidence="10">
    <location>
        <begin position="50"/>
        <end position="74"/>
    </location>
</feature>
<dbReference type="AlphaFoldDB" id="A0A0H2RCF3"/>
<keyword evidence="6 10" id="KW-0630">Potassium</keyword>
<dbReference type="GO" id="GO:0140107">
    <property type="term" value="F:high-affinity potassium ion transmembrane transporter activity"/>
    <property type="evidence" value="ECO:0007669"/>
    <property type="project" value="TreeGrafter"/>
</dbReference>
<dbReference type="InterPro" id="IPR004773">
    <property type="entry name" value="K/Na_transp_Trk1/HKT1"/>
</dbReference>
<dbReference type="STRING" id="27342.A0A0H2RCF3"/>
<gene>
    <name evidence="11" type="ORF">SCHPADRAFT_879623</name>
</gene>
<evidence type="ECO:0000256" key="9">
    <source>
        <dbReference type="ARBA" id="ARBA00023136"/>
    </source>
</evidence>
<reference evidence="11 12" key="1">
    <citation type="submission" date="2015-04" db="EMBL/GenBank/DDBJ databases">
        <title>Complete genome sequence of Schizopora paradoxa KUC8140, a cosmopolitan wood degrader in East Asia.</title>
        <authorList>
            <consortium name="DOE Joint Genome Institute"/>
            <person name="Min B."/>
            <person name="Park H."/>
            <person name="Jang Y."/>
            <person name="Kim J.-J."/>
            <person name="Kim K.H."/>
            <person name="Pangilinan J."/>
            <person name="Lipzen A."/>
            <person name="Riley R."/>
            <person name="Grigoriev I.V."/>
            <person name="Spatafora J.W."/>
            <person name="Choi I.-G."/>
        </authorList>
    </citation>
    <scope>NUCLEOTIDE SEQUENCE [LARGE SCALE GENOMIC DNA]</scope>
    <source>
        <strain evidence="11 12">KUC8140</strain>
    </source>
</reference>
<feature type="transmembrane region" description="Helical" evidence="10">
    <location>
        <begin position="80"/>
        <end position="105"/>
    </location>
</feature>
<dbReference type="FunCoup" id="A0A0H2RCF3">
    <property type="interactions" value="63"/>
</dbReference>
<keyword evidence="7 10" id="KW-1133">Transmembrane helix</keyword>
<dbReference type="InParanoid" id="A0A0H2RCF3"/>
<feature type="transmembrane region" description="Helical" evidence="10">
    <location>
        <begin position="383"/>
        <end position="407"/>
    </location>
</feature>
<dbReference type="GO" id="GO:0030007">
    <property type="term" value="P:intracellular potassium ion homeostasis"/>
    <property type="evidence" value="ECO:0007669"/>
    <property type="project" value="UniProtKB-UniRule"/>
</dbReference>
<evidence type="ECO:0000256" key="2">
    <source>
        <dbReference type="ARBA" id="ARBA00009137"/>
    </source>
</evidence>
<dbReference type="EMBL" id="KQ086063">
    <property type="protein sequence ID" value="KLO09187.1"/>
    <property type="molecule type" value="Genomic_DNA"/>
</dbReference>
<dbReference type="OrthoDB" id="9999863at2759"/>
<accession>A0A0H2RCF3</accession>
<feature type="transmembrane region" description="Helical" evidence="10">
    <location>
        <begin position="20"/>
        <end position="38"/>
    </location>
</feature>
<feature type="transmembrane region" description="Helical" evidence="10">
    <location>
        <begin position="445"/>
        <end position="465"/>
    </location>
</feature>
<dbReference type="PANTHER" id="PTHR31064">
    <property type="entry name" value="POTASSIUM TRANSPORT PROTEIN DDB_G0292412-RELATED"/>
    <property type="match status" value="1"/>
</dbReference>
<evidence type="ECO:0000313" key="12">
    <source>
        <dbReference type="Proteomes" id="UP000053477"/>
    </source>
</evidence>
<evidence type="ECO:0000256" key="5">
    <source>
        <dbReference type="ARBA" id="ARBA00022692"/>
    </source>
</evidence>
<keyword evidence="8 10" id="KW-0406">Ion transport</keyword>
<dbReference type="NCBIfam" id="TIGR00934">
    <property type="entry name" value="2a38euk"/>
    <property type="match status" value="1"/>
</dbReference>
<keyword evidence="3 10" id="KW-0813">Transport</keyword>
<evidence type="ECO:0000256" key="8">
    <source>
        <dbReference type="ARBA" id="ARBA00023065"/>
    </source>
</evidence>
<dbReference type="InterPro" id="IPR003445">
    <property type="entry name" value="Cat_transpt"/>
</dbReference>
<evidence type="ECO:0000256" key="4">
    <source>
        <dbReference type="ARBA" id="ARBA00022538"/>
    </source>
</evidence>
<evidence type="ECO:0000313" key="11">
    <source>
        <dbReference type="EMBL" id="KLO09187.1"/>
    </source>
</evidence>
<evidence type="ECO:0000256" key="6">
    <source>
        <dbReference type="ARBA" id="ARBA00022958"/>
    </source>
</evidence>
<feature type="transmembrane region" description="Helical" evidence="10">
    <location>
        <begin position="477"/>
        <end position="498"/>
    </location>
</feature>
<protein>
    <recommendedName>
        <fullName evidence="10">Potassium transport protein</fullName>
    </recommendedName>
</protein>
<feature type="transmembrane region" description="Helical" evidence="10">
    <location>
        <begin position="578"/>
        <end position="595"/>
    </location>
</feature>
<evidence type="ECO:0000256" key="3">
    <source>
        <dbReference type="ARBA" id="ARBA00022448"/>
    </source>
</evidence>
<keyword evidence="5 10" id="KW-0812">Transmembrane</keyword>
<evidence type="ECO:0000256" key="1">
    <source>
        <dbReference type="ARBA" id="ARBA00004141"/>
    </source>
</evidence>
<feature type="transmembrane region" description="Helical" evidence="10">
    <location>
        <begin position="304"/>
        <end position="327"/>
    </location>
</feature>
<dbReference type="PANTHER" id="PTHR31064:SF30">
    <property type="entry name" value="HIGH-AFFINITY POTASSIUM TRANSPORT PROTEIN-RELATED"/>
    <property type="match status" value="1"/>
</dbReference>
<comment type="similarity">
    <text evidence="2 10">Belongs to the TrkH potassium transport family.</text>
</comment>
<keyword evidence="9 10" id="KW-0472">Membrane</keyword>
<comment type="subcellular location">
    <subcellularLocation>
        <location evidence="1">Membrane</location>
        <topology evidence="1">Multi-pass membrane protein</topology>
    </subcellularLocation>
</comment>
<feature type="transmembrane region" description="Helical" evidence="10">
    <location>
        <begin position="607"/>
        <end position="630"/>
    </location>
</feature>
<dbReference type="GO" id="GO:0005886">
    <property type="term" value="C:plasma membrane"/>
    <property type="evidence" value="ECO:0007669"/>
    <property type="project" value="InterPro"/>
</dbReference>
<keyword evidence="12" id="KW-1185">Reference proteome</keyword>
<sequence>MHRGHLSRVSEHFNFFRLHVLLFTIIPLLAAIIFYLLNDARTDNQPFVSFTDSLFLCISAATVAGLFPIVLSNINVGQQIVLAVLTAVGSYSFVSVLMVLIRRYYFSKEMTKRMMKRAEELKARPASNPEPILDRVVQKEPESTAILEPTRPSLTHDRTSDINPRSVLIDDTNMLRRRGTEATLRRARTRMQSGISMTRTETLPTRMDKGFGGFPPLTIIFNSLVNRFLGRRSLTLTRTFSKKMPRTTTLQSAFTPAPAQDANTKVVPYITFDAVVGKNSNFEDLSDEEKEELGGIELRALNMLAWAVPAYWFGVQLVGFIILAPYMSRAQFKNALTTEDGQAAAVNSTWFSLFQVISSYANNGIYQYSLVDASLVPFQTAYLMLWVMIFLILAGNTAFPCFFRFFIWVGSKCVPKSSQAYATLRFLLDHPRRCFLYLFPSLQTWYLLAVVICLNGIDWILFLLLDIGNSPISSIPAGIRVMAGLFQAFAVRCGGFQIVALGSLAPSVQVLYVVMMYVGALPIALGVRSTNVYEDRSIALYDEEIDEDEPEPSVFIRPGMTKAKVWGEYTAWHVKRQLSFDLWWLALAVFAICIFERGKMLDPTKSSYINVFSILFEVVSGYGTVGLSLGVPNENFSLSGSLGTCSKLVLCAVMLRGRHRGLPDAIDRSVLLPQELHRQAKMELEFRGRQEVMRDALYRAKTHFEGGRGLDGDQAVEDDCPPGLA</sequence>
<dbReference type="InterPro" id="IPR051143">
    <property type="entry name" value="TrkH_K-transport"/>
</dbReference>
<name>A0A0H2RCF3_9AGAM</name>
<evidence type="ECO:0000256" key="7">
    <source>
        <dbReference type="ARBA" id="ARBA00022989"/>
    </source>
</evidence>
<organism evidence="11 12">
    <name type="scientific">Schizopora paradoxa</name>
    <dbReference type="NCBI Taxonomy" id="27342"/>
    <lineage>
        <taxon>Eukaryota</taxon>
        <taxon>Fungi</taxon>
        <taxon>Dikarya</taxon>
        <taxon>Basidiomycota</taxon>
        <taxon>Agaricomycotina</taxon>
        <taxon>Agaricomycetes</taxon>
        <taxon>Hymenochaetales</taxon>
        <taxon>Schizoporaceae</taxon>
        <taxon>Schizopora</taxon>
    </lineage>
</organism>
<evidence type="ECO:0000256" key="10">
    <source>
        <dbReference type="PIRNR" id="PIRNR002450"/>
    </source>
</evidence>
<proteinExistence type="inferred from homology"/>
<dbReference type="GO" id="GO:1990573">
    <property type="term" value="P:potassium ion import across plasma membrane"/>
    <property type="evidence" value="ECO:0007669"/>
    <property type="project" value="TreeGrafter"/>
</dbReference>
<keyword evidence="4 10" id="KW-0633">Potassium transport</keyword>
<dbReference type="PIRSF" id="PIRSF002450">
    <property type="entry name" value="K+_transpter_TRK"/>
    <property type="match status" value="1"/>
</dbReference>
<dbReference type="InterPro" id="IPR015958">
    <property type="entry name" value="Trk1_fungi"/>
</dbReference>
<dbReference type="Pfam" id="PF02386">
    <property type="entry name" value="TrkH"/>
    <property type="match status" value="1"/>
</dbReference>